<dbReference type="EMBL" id="CAUYUJ010014769">
    <property type="protein sequence ID" value="CAK0845808.1"/>
    <property type="molecule type" value="Genomic_DNA"/>
</dbReference>
<sequence length="122" mass="13579">MTGRSSDAAGEARLRRYLHQLDRTCQFKYQIQSPTVVDQAQHEQDPTAGDGQAYKEDKKQRSALWAWRGRVASQTTKGEGKRRQSSEGQALTAATRRARTWNTPRRAAQKAFSAPGTSTAQA</sequence>
<feature type="compositionally biased region" description="Low complexity" evidence="1">
    <location>
        <begin position="90"/>
        <end position="106"/>
    </location>
</feature>
<evidence type="ECO:0000256" key="1">
    <source>
        <dbReference type="SAM" id="MobiDB-lite"/>
    </source>
</evidence>
<feature type="region of interest" description="Disordered" evidence="1">
    <location>
        <begin position="35"/>
        <end position="122"/>
    </location>
</feature>
<dbReference type="Proteomes" id="UP001189429">
    <property type="component" value="Unassembled WGS sequence"/>
</dbReference>
<name>A0ABN9TIM1_9DINO</name>
<gene>
    <name evidence="2" type="ORF">PCOR1329_LOCUS39487</name>
</gene>
<keyword evidence="3" id="KW-1185">Reference proteome</keyword>
<evidence type="ECO:0000313" key="3">
    <source>
        <dbReference type="Proteomes" id="UP001189429"/>
    </source>
</evidence>
<evidence type="ECO:0000313" key="2">
    <source>
        <dbReference type="EMBL" id="CAK0845808.1"/>
    </source>
</evidence>
<reference evidence="2" key="1">
    <citation type="submission" date="2023-10" db="EMBL/GenBank/DDBJ databases">
        <authorList>
            <person name="Chen Y."/>
            <person name="Shah S."/>
            <person name="Dougan E. K."/>
            <person name="Thang M."/>
            <person name="Chan C."/>
        </authorList>
    </citation>
    <scope>NUCLEOTIDE SEQUENCE [LARGE SCALE GENOMIC DNA]</scope>
</reference>
<protein>
    <submittedName>
        <fullName evidence="2">Uncharacterized protein</fullName>
    </submittedName>
</protein>
<proteinExistence type="predicted"/>
<comment type="caution">
    <text evidence="2">The sequence shown here is derived from an EMBL/GenBank/DDBJ whole genome shotgun (WGS) entry which is preliminary data.</text>
</comment>
<accession>A0ABN9TIM1</accession>
<organism evidence="2 3">
    <name type="scientific">Prorocentrum cordatum</name>
    <dbReference type="NCBI Taxonomy" id="2364126"/>
    <lineage>
        <taxon>Eukaryota</taxon>
        <taxon>Sar</taxon>
        <taxon>Alveolata</taxon>
        <taxon>Dinophyceae</taxon>
        <taxon>Prorocentrales</taxon>
        <taxon>Prorocentraceae</taxon>
        <taxon>Prorocentrum</taxon>
    </lineage>
</organism>